<dbReference type="InterPro" id="IPR011010">
    <property type="entry name" value="DNA_brk_join_enz"/>
</dbReference>
<evidence type="ECO:0000259" key="6">
    <source>
        <dbReference type="PROSITE" id="PS51898"/>
    </source>
</evidence>
<dbReference type="CDD" id="cd01185">
    <property type="entry name" value="INTN1_C_like"/>
    <property type="match status" value="1"/>
</dbReference>
<comment type="caution">
    <text evidence="8">The sequence shown here is derived from an EMBL/GenBank/DDBJ whole genome shotgun (WGS) entry which is preliminary data.</text>
</comment>
<evidence type="ECO:0000259" key="7">
    <source>
        <dbReference type="PROSITE" id="PS51900"/>
    </source>
</evidence>
<evidence type="ECO:0000313" key="9">
    <source>
        <dbReference type="Proteomes" id="UP000295706"/>
    </source>
</evidence>
<accession>A0A4R4KC88</accession>
<dbReference type="EMBL" id="SMJU01000007">
    <property type="protein sequence ID" value="TDB64372.1"/>
    <property type="molecule type" value="Genomic_DNA"/>
</dbReference>
<dbReference type="Proteomes" id="UP000295706">
    <property type="component" value="Unassembled WGS sequence"/>
</dbReference>
<dbReference type="GO" id="GO:0003677">
    <property type="term" value="F:DNA binding"/>
    <property type="evidence" value="ECO:0007669"/>
    <property type="project" value="UniProtKB-UniRule"/>
</dbReference>
<dbReference type="Pfam" id="PF17293">
    <property type="entry name" value="Arm-DNA-bind_5"/>
    <property type="match status" value="1"/>
</dbReference>
<evidence type="ECO:0000256" key="4">
    <source>
        <dbReference type="ARBA" id="ARBA00023172"/>
    </source>
</evidence>
<dbReference type="GO" id="GO:0015074">
    <property type="term" value="P:DNA integration"/>
    <property type="evidence" value="ECO:0007669"/>
    <property type="project" value="UniProtKB-KW"/>
</dbReference>
<evidence type="ECO:0000256" key="3">
    <source>
        <dbReference type="ARBA" id="ARBA00023125"/>
    </source>
</evidence>
<reference evidence="8 9" key="1">
    <citation type="submission" date="2019-02" db="EMBL/GenBank/DDBJ databases">
        <title>Arundinibacter roseus gen. nov., sp. nov., a new member of the family Cytophagaceae.</title>
        <authorList>
            <person name="Szuroczki S."/>
            <person name="Khayer B."/>
            <person name="Sproer C."/>
            <person name="Toumi M."/>
            <person name="Szabo A."/>
            <person name="Felfoldi T."/>
            <person name="Schumann P."/>
            <person name="Toth E."/>
        </authorList>
    </citation>
    <scope>NUCLEOTIDE SEQUENCE [LARGE SCALE GENOMIC DNA]</scope>
    <source>
        <strain evidence="8 9">DMA-k-7a</strain>
    </source>
</reference>
<sequence>MSNITFHIELDNYVKKDGTQTVQIRITQNKKLKRVGAGFSVLSKDWNPEKEEIRKSDPQYRQKNSILKAKRIELEQAYLKNTVKGRVTTVQTLIKAVKFNLLGDNFFTFAKAHIAALDSPASRAGQTSVVKKLEDYLKNQELPFGEIDHKLLNRYRQHLKGKGNSANTIQSNFSKLRGIYNEAVESGHFTPEGGNPFDMIKLKKQKSSRVKLSIEEIEKIYNLDIRKDINAFHAKNIFLFSFYMQGIRFADVVQLTWSQIRENRYEYVANKTGKVRSIRLHKRASQILEFYSIPGVKPHDYVFPFLKGKEKGRFTQDEWFKIISSTNSIVGKNLKKIASQAGIQHFSMHVARHSFAEIARKETGDIYAVSEALDHSSISVTENYFAAAKREENDAFADKVYGTEEKNEEAKRKI</sequence>
<keyword evidence="4" id="KW-0233">DNA recombination</keyword>
<gene>
    <name evidence="8" type="ORF">EZE20_11860</name>
</gene>
<dbReference type="RefSeq" id="WP_132117861.1">
    <property type="nucleotide sequence ID" value="NZ_SMJU01000007.1"/>
</dbReference>
<keyword evidence="9" id="KW-1185">Reference proteome</keyword>
<dbReference type="Gene3D" id="1.10.150.130">
    <property type="match status" value="1"/>
</dbReference>
<evidence type="ECO:0000313" key="8">
    <source>
        <dbReference type="EMBL" id="TDB64372.1"/>
    </source>
</evidence>
<feature type="domain" description="Core-binding (CB)" evidence="7">
    <location>
        <begin position="104"/>
        <end position="184"/>
    </location>
</feature>
<dbReference type="InterPro" id="IPR002104">
    <property type="entry name" value="Integrase_catalytic"/>
</dbReference>
<protein>
    <submittedName>
        <fullName evidence="8">Site-specific integrase</fullName>
    </submittedName>
</protein>
<dbReference type="PANTHER" id="PTHR30349:SF64">
    <property type="entry name" value="PROPHAGE INTEGRASE INTD-RELATED"/>
    <property type="match status" value="1"/>
</dbReference>
<keyword evidence="2" id="KW-0229">DNA integration</keyword>
<dbReference type="GO" id="GO:0006310">
    <property type="term" value="P:DNA recombination"/>
    <property type="evidence" value="ECO:0007669"/>
    <property type="project" value="UniProtKB-KW"/>
</dbReference>
<dbReference type="InterPro" id="IPR050090">
    <property type="entry name" value="Tyrosine_recombinase_XerCD"/>
</dbReference>
<dbReference type="InterPro" id="IPR025269">
    <property type="entry name" value="SAM-like_dom"/>
</dbReference>
<dbReference type="OrthoDB" id="1094492at2"/>
<dbReference type="Pfam" id="PF13102">
    <property type="entry name" value="Phage_int_SAM_5"/>
    <property type="match status" value="1"/>
</dbReference>
<keyword evidence="3 5" id="KW-0238">DNA-binding</keyword>
<dbReference type="InterPro" id="IPR010998">
    <property type="entry name" value="Integrase_recombinase_N"/>
</dbReference>
<proteinExistence type="inferred from homology"/>
<evidence type="ECO:0000256" key="5">
    <source>
        <dbReference type="PROSITE-ProRule" id="PRU01248"/>
    </source>
</evidence>
<dbReference type="InterPro" id="IPR035386">
    <property type="entry name" value="Arm-DNA-bind_5"/>
</dbReference>
<evidence type="ECO:0000256" key="2">
    <source>
        <dbReference type="ARBA" id="ARBA00022908"/>
    </source>
</evidence>
<evidence type="ECO:0000256" key="1">
    <source>
        <dbReference type="ARBA" id="ARBA00008857"/>
    </source>
</evidence>
<dbReference type="InterPro" id="IPR013762">
    <property type="entry name" value="Integrase-like_cat_sf"/>
</dbReference>
<name>A0A4R4KC88_9BACT</name>
<dbReference type="Gene3D" id="1.10.443.10">
    <property type="entry name" value="Intergrase catalytic core"/>
    <property type="match status" value="1"/>
</dbReference>
<dbReference type="PROSITE" id="PS51898">
    <property type="entry name" value="TYR_RECOMBINASE"/>
    <property type="match status" value="1"/>
</dbReference>
<dbReference type="Pfam" id="PF00589">
    <property type="entry name" value="Phage_integrase"/>
    <property type="match status" value="1"/>
</dbReference>
<dbReference type="PANTHER" id="PTHR30349">
    <property type="entry name" value="PHAGE INTEGRASE-RELATED"/>
    <property type="match status" value="1"/>
</dbReference>
<dbReference type="AlphaFoldDB" id="A0A4R4KC88"/>
<dbReference type="InterPro" id="IPR044068">
    <property type="entry name" value="CB"/>
</dbReference>
<dbReference type="SUPFAM" id="SSF56349">
    <property type="entry name" value="DNA breaking-rejoining enzymes"/>
    <property type="match status" value="1"/>
</dbReference>
<dbReference type="PROSITE" id="PS51900">
    <property type="entry name" value="CB"/>
    <property type="match status" value="1"/>
</dbReference>
<comment type="similarity">
    <text evidence="1">Belongs to the 'phage' integrase family.</text>
</comment>
<organism evidence="8 9">
    <name type="scientific">Arundinibacter roseus</name>
    <dbReference type="NCBI Taxonomy" id="2070510"/>
    <lineage>
        <taxon>Bacteria</taxon>
        <taxon>Pseudomonadati</taxon>
        <taxon>Bacteroidota</taxon>
        <taxon>Cytophagia</taxon>
        <taxon>Cytophagales</taxon>
        <taxon>Spirosomataceae</taxon>
        <taxon>Arundinibacter</taxon>
    </lineage>
</organism>
<feature type="domain" description="Tyr recombinase" evidence="6">
    <location>
        <begin position="207"/>
        <end position="398"/>
    </location>
</feature>